<feature type="transmembrane region" description="Helical" evidence="1">
    <location>
        <begin position="16"/>
        <end position="33"/>
    </location>
</feature>
<accession>A0A9Q8LDY5</accession>
<dbReference type="OMA" id="MAWASIG"/>
<name>A0A9Q8LDY5_PASFU</name>
<keyword evidence="3" id="KW-1185">Reference proteome</keyword>
<dbReference type="RefSeq" id="XP_047760014.1">
    <property type="nucleotide sequence ID" value="XM_047907291.1"/>
</dbReference>
<organism evidence="2 3">
    <name type="scientific">Passalora fulva</name>
    <name type="common">Tomato leaf mold</name>
    <name type="synonym">Cladosporium fulvum</name>
    <dbReference type="NCBI Taxonomy" id="5499"/>
    <lineage>
        <taxon>Eukaryota</taxon>
        <taxon>Fungi</taxon>
        <taxon>Dikarya</taxon>
        <taxon>Ascomycota</taxon>
        <taxon>Pezizomycotina</taxon>
        <taxon>Dothideomycetes</taxon>
        <taxon>Dothideomycetidae</taxon>
        <taxon>Mycosphaerellales</taxon>
        <taxon>Mycosphaerellaceae</taxon>
        <taxon>Fulvia</taxon>
    </lineage>
</organism>
<dbReference type="EMBL" id="CP090165">
    <property type="protein sequence ID" value="UJO15648.1"/>
    <property type="molecule type" value="Genomic_DNA"/>
</dbReference>
<dbReference type="KEGG" id="ffu:CLAFUR5_08143"/>
<keyword evidence="1" id="KW-1133">Transmembrane helix</keyword>
<evidence type="ECO:0000313" key="2">
    <source>
        <dbReference type="EMBL" id="UJO15648.1"/>
    </source>
</evidence>
<sequence length="66" mass="7539">MSLWQSYRTIPPRTRIFIGAGIMAYAAAGLFLSDKAEQSFGFTPTEEDKKKLRHAVPKVHMVEREK</sequence>
<protein>
    <submittedName>
        <fullName evidence="2">Uncharacterized protein</fullName>
    </submittedName>
</protein>
<evidence type="ECO:0000256" key="1">
    <source>
        <dbReference type="SAM" id="Phobius"/>
    </source>
</evidence>
<evidence type="ECO:0000313" key="3">
    <source>
        <dbReference type="Proteomes" id="UP000756132"/>
    </source>
</evidence>
<dbReference type="AlphaFoldDB" id="A0A9Q8LDY5"/>
<keyword evidence="1" id="KW-0472">Membrane</keyword>
<dbReference type="OrthoDB" id="2555959at2759"/>
<dbReference type="Proteomes" id="UP000756132">
    <property type="component" value="Chromosome 3"/>
</dbReference>
<reference evidence="2" key="1">
    <citation type="submission" date="2021-12" db="EMBL/GenBank/DDBJ databases">
        <authorList>
            <person name="Zaccaron A."/>
            <person name="Stergiopoulos I."/>
        </authorList>
    </citation>
    <scope>NUCLEOTIDE SEQUENCE</scope>
    <source>
        <strain evidence="2">Race5_Kim</strain>
    </source>
</reference>
<reference evidence="2" key="2">
    <citation type="journal article" date="2022" name="Microb. Genom.">
        <title>A chromosome-scale genome assembly of the tomato pathogen Cladosporium fulvum reveals a compartmentalized genome architecture and the presence of a dispensable chromosome.</title>
        <authorList>
            <person name="Zaccaron A.Z."/>
            <person name="Chen L.H."/>
            <person name="Samaras A."/>
            <person name="Stergiopoulos I."/>
        </authorList>
    </citation>
    <scope>NUCLEOTIDE SEQUENCE</scope>
    <source>
        <strain evidence="2">Race5_Kim</strain>
    </source>
</reference>
<proteinExistence type="predicted"/>
<keyword evidence="1" id="KW-0812">Transmembrane</keyword>
<gene>
    <name evidence="2" type="ORF">CLAFUR5_08143</name>
</gene>
<dbReference type="GeneID" id="71988021"/>